<evidence type="ECO:0000313" key="3">
    <source>
        <dbReference type="Proteomes" id="UP000050277"/>
    </source>
</evidence>
<dbReference type="AlphaFoldDB" id="A0A0P6Y0Z4"/>
<proteinExistence type="predicted"/>
<feature type="transmembrane region" description="Helical" evidence="1">
    <location>
        <begin position="127"/>
        <end position="149"/>
    </location>
</feature>
<feature type="transmembrane region" description="Helical" evidence="1">
    <location>
        <begin position="60"/>
        <end position="84"/>
    </location>
</feature>
<protein>
    <submittedName>
        <fullName evidence="2">Uncharacterized protein</fullName>
    </submittedName>
</protein>
<evidence type="ECO:0000313" key="2">
    <source>
        <dbReference type="EMBL" id="KPL86184.1"/>
    </source>
</evidence>
<feature type="transmembrane region" description="Helical" evidence="1">
    <location>
        <begin position="32"/>
        <end position="54"/>
    </location>
</feature>
<comment type="caution">
    <text evidence="2">The sequence shown here is derived from an EMBL/GenBank/DDBJ whole genome shotgun (WGS) entry which is preliminary data.</text>
</comment>
<dbReference type="EMBL" id="LGKP01000022">
    <property type="protein sequence ID" value="KPL86184.1"/>
    <property type="molecule type" value="Genomic_DNA"/>
</dbReference>
<reference evidence="2 3" key="1">
    <citation type="submission" date="2015-07" db="EMBL/GenBank/DDBJ databases">
        <title>Whole genome sequence of Herpetosiphon geysericola DSM 7119.</title>
        <authorList>
            <person name="Hemp J."/>
            <person name="Ward L.M."/>
            <person name="Pace L.A."/>
            <person name="Fischer W.W."/>
        </authorList>
    </citation>
    <scope>NUCLEOTIDE SEQUENCE [LARGE SCALE GENOMIC DNA]</scope>
    <source>
        <strain evidence="2 3">DSM 7119</strain>
    </source>
</reference>
<sequence length="250" mass="27671">MSYQIDKIAVQMSRKPAELVELEAIDRQQQRFFWLSLGTIIVSFAHMVGALALFSDGSVIGKIVAGLMTLLVDGATWVITGYYDYAKRRQLKRGKLVALLLGVALVISFGLNLIYLVTHMPSTIPSWIGWCIAIAFALFIPLCIAVASAERGQLEDDKIGLQITPQPVNVDSQPDHESVDTPLLIEHDPDQSQTLEPSTTFDKRAAEWSTMNAQGMSYQQISDLLGGEPSRQHIGRHVKRYRETVSTSLG</sequence>
<organism evidence="2 3">
    <name type="scientific">Herpetosiphon geysericola</name>
    <dbReference type="NCBI Taxonomy" id="70996"/>
    <lineage>
        <taxon>Bacteria</taxon>
        <taxon>Bacillati</taxon>
        <taxon>Chloroflexota</taxon>
        <taxon>Chloroflexia</taxon>
        <taxon>Herpetosiphonales</taxon>
        <taxon>Herpetosiphonaceae</taxon>
        <taxon>Herpetosiphon</taxon>
    </lineage>
</organism>
<dbReference type="RefSeq" id="WP_054535291.1">
    <property type="nucleotide sequence ID" value="NZ_LGKP01000022.1"/>
</dbReference>
<evidence type="ECO:0000256" key="1">
    <source>
        <dbReference type="SAM" id="Phobius"/>
    </source>
</evidence>
<keyword evidence="1" id="KW-0472">Membrane</keyword>
<dbReference type="Proteomes" id="UP000050277">
    <property type="component" value="Unassembled WGS sequence"/>
</dbReference>
<keyword evidence="1" id="KW-1133">Transmembrane helix</keyword>
<gene>
    <name evidence="2" type="ORF">SE18_15120</name>
</gene>
<name>A0A0P6Y0Z4_9CHLR</name>
<accession>A0A0P6Y0Z4</accession>
<feature type="transmembrane region" description="Helical" evidence="1">
    <location>
        <begin position="96"/>
        <end position="115"/>
    </location>
</feature>
<dbReference type="STRING" id="70996.SE18_15120"/>
<keyword evidence="1" id="KW-0812">Transmembrane</keyword>
<keyword evidence="3" id="KW-1185">Reference proteome</keyword>